<dbReference type="EMBL" id="CP079105">
    <property type="protein sequence ID" value="QXQ14869.1"/>
    <property type="molecule type" value="Genomic_DNA"/>
</dbReference>
<evidence type="ECO:0000313" key="2">
    <source>
        <dbReference type="Proteomes" id="UP000887023"/>
    </source>
</evidence>
<dbReference type="Proteomes" id="UP000887023">
    <property type="component" value="Chromosome"/>
</dbReference>
<evidence type="ECO:0000313" key="1">
    <source>
        <dbReference type="EMBL" id="QXQ14869.1"/>
    </source>
</evidence>
<dbReference type="RefSeq" id="WP_066474903.1">
    <property type="nucleotide sequence ID" value="NZ_CBCRUZ010000009.1"/>
</dbReference>
<organism evidence="1 2">
    <name type="scientific">Skermania pinensis</name>
    <dbReference type="NCBI Taxonomy" id="39122"/>
    <lineage>
        <taxon>Bacteria</taxon>
        <taxon>Bacillati</taxon>
        <taxon>Actinomycetota</taxon>
        <taxon>Actinomycetes</taxon>
        <taxon>Mycobacteriales</taxon>
        <taxon>Gordoniaceae</taxon>
        <taxon>Skermania</taxon>
    </lineage>
</organism>
<reference evidence="1" key="1">
    <citation type="submission" date="2021-07" db="EMBL/GenBank/DDBJ databases">
        <title>Candidatus Kaistella beijingensis sp. nov. isolated from a municipal wastewater treatment plant is involved in sludge foaming.</title>
        <authorList>
            <person name="Song Y."/>
            <person name="Liu S.-J."/>
        </authorList>
    </citation>
    <scope>NUCLEOTIDE SEQUENCE</scope>
    <source>
        <strain evidence="1">DSM 43998</strain>
    </source>
</reference>
<protein>
    <submittedName>
        <fullName evidence="1">Uncharacterized protein</fullName>
    </submittedName>
</protein>
<gene>
    <name evidence="1" type="ORF">KV203_05660</name>
</gene>
<name>A0ABX8SD12_9ACTN</name>
<accession>A0ABX8SD12</accession>
<keyword evidence="2" id="KW-1185">Reference proteome</keyword>
<proteinExistence type="predicted"/>
<sequence>MTTHPAPAEPAPDPAAVLAAIADMRPPLSLWLDVAARRALAHAKHGARSIEHLESPDPAWLPVLVEEIGEVANSLTYDGHTTGIRDELLDVLAVASAWIDAIDRAASDGA</sequence>